<organism evidence="5 6">
    <name type="scientific">Cloeon dipterum</name>
    <dbReference type="NCBI Taxonomy" id="197152"/>
    <lineage>
        <taxon>Eukaryota</taxon>
        <taxon>Metazoa</taxon>
        <taxon>Ecdysozoa</taxon>
        <taxon>Arthropoda</taxon>
        <taxon>Hexapoda</taxon>
        <taxon>Insecta</taxon>
        <taxon>Pterygota</taxon>
        <taxon>Palaeoptera</taxon>
        <taxon>Ephemeroptera</taxon>
        <taxon>Pisciforma</taxon>
        <taxon>Baetidae</taxon>
        <taxon>Cloeon</taxon>
    </lineage>
</organism>
<feature type="coiled-coil region" evidence="2">
    <location>
        <begin position="207"/>
        <end position="263"/>
    </location>
</feature>
<dbReference type="InterPro" id="IPR018247">
    <property type="entry name" value="EF_Hand_1_Ca_BS"/>
</dbReference>
<feature type="compositionally biased region" description="Acidic residues" evidence="3">
    <location>
        <begin position="274"/>
        <end position="287"/>
    </location>
</feature>
<dbReference type="OrthoDB" id="6256369at2759"/>
<feature type="region of interest" description="Disordered" evidence="3">
    <location>
        <begin position="406"/>
        <end position="455"/>
    </location>
</feature>
<feature type="region of interest" description="Disordered" evidence="3">
    <location>
        <begin position="1"/>
        <end position="28"/>
    </location>
</feature>
<evidence type="ECO:0000256" key="3">
    <source>
        <dbReference type="SAM" id="MobiDB-lite"/>
    </source>
</evidence>
<feature type="domain" description="EF-hand" evidence="4">
    <location>
        <begin position="30"/>
        <end position="65"/>
    </location>
</feature>
<feature type="region of interest" description="Disordered" evidence="3">
    <location>
        <begin position="270"/>
        <end position="302"/>
    </location>
</feature>
<name>A0A8S1BP79_9INSE</name>
<dbReference type="PROSITE" id="PS50222">
    <property type="entry name" value="EF_HAND_2"/>
    <property type="match status" value="1"/>
</dbReference>
<comment type="caution">
    <text evidence="5">The sequence shown here is derived from an EMBL/GenBank/DDBJ whole genome shotgun (WGS) entry which is preliminary data.</text>
</comment>
<dbReference type="SMART" id="SM00054">
    <property type="entry name" value="EFh"/>
    <property type="match status" value="2"/>
</dbReference>
<reference evidence="5 6" key="1">
    <citation type="submission" date="2020-04" db="EMBL/GenBank/DDBJ databases">
        <authorList>
            <person name="Alioto T."/>
            <person name="Alioto T."/>
            <person name="Gomez Garrido J."/>
        </authorList>
    </citation>
    <scope>NUCLEOTIDE SEQUENCE [LARGE SCALE GENOMIC DNA]</scope>
</reference>
<feature type="coiled-coil region" evidence="2">
    <location>
        <begin position="756"/>
        <end position="936"/>
    </location>
</feature>
<dbReference type="AlphaFoldDB" id="A0A8S1BP79"/>
<dbReference type="InterPro" id="IPR011992">
    <property type="entry name" value="EF-hand-dom_pair"/>
</dbReference>
<proteinExistence type="predicted"/>
<keyword evidence="1" id="KW-0106">Calcium</keyword>
<dbReference type="CDD" id="cd00051">
    <property type="entry name" value="EFh"/>
    <property type="match status" value="1"/>
</dbReference>
<dbReference type="SUPFAM" id="SSF47473">
    <property type="entry name" value="EF-hand"/>
    <property type="match status" value="1"/>
</dbReference>
<dbReference type="EMBL" id="CADEPI010000005">
    <property type="protein sequence ID" value="CAB3361232.1"/>
    <property type="molecule type" value="Genomic_DNA"/>
</dbReference>
<sequence>MEDEEEVIYDLPRGSEAPSEDVTSEAGSVCEEERVRKLFQACDADGDGYIDSHDLMTVCRELNLEDSIDELMRELGADESGRISYDEFLRRRLSLRSEIDALRRQDRRTETQRPPQTIIQNREIDYIQTSSENSMGGASGGKHERWEFDSGARDLSPEPHSLQKLVEAAGGSLIASSPSHLLDLANRLHLAALASLKAEVSDVTTRLRTVTSERDILEKTLNKIQLEKMRLNREFESKLEAESQRYEERITELHCVIAELRRKLEHQRGHAIAEDDEEELAEDEEISQDLNYQSETEDFSRDADALMDKPEDSHATAGGSRSYTSADMDNRAVEAGQSLADLTECKPASQPAITDLLDEIANQKEEVAKKTEEVERAHSLLVAGRDERERLRKKINELSNTLKTVMSTSSSVTAQQESSSQSPKPHASPMHSLKGSSPATGSPVGGTLQSVSKEETAVTKIAERVRLRRVVSNEGQLSASDLNKIESWSTPVAEQLALLHSINGESSVQELLCRYLAIPNKAPSCTESAAAEEGFEEERIMAQVANLQQLLPLREFELEIDRLRAKSEHLRAQCDVYSMALNESRVLSERLTLLCGKYESNCTALWLALEHSDTAIEAYDVLLALLESELAALVATCLAAGIPAASNCPAVNLAGDPDNPGLALARAGDLRMTAEGVACLLLSRLDRNVESANGDLSGKHHTEVRLWRQGEELRLRSHISRLKGDRARVRSTVQFGLESPHVDPPKQRNPASVAEARKMDLEMAVLMQELMALREEKAELRAKCHILEREKVAMELRLNGQEAHRQAQVAALHSLQQQLKDSENRLSGSIQDIDDSHNKELLDALAREARLKERLQELMNSLETVSRSADIRQQQSNEMINEMKRANSSLTQMLDKCKRKYQARIRKMEHQSEVAVDRHSNQVRMLKQRIAVLESELAADMSSPTPNETSFSPGEFLVSLLPLFGQNQCVIHTDHWQLLRLQVTQFWSVGFSVDQIWMGIKFGGQVKAMRILPFLNEEKVAVFGFFSNINHVKFRLKSLQLVSLSNPFQANISRILRVHNLFLNS</sequence>
<evidence type="ECO:0000259" key="4">
    <source>
        <dbReference type="PROSITE" id="PS50222"/>
    </source>
</evidence>
<feature type="region of interest" description="Disordered" evidence="3">
    <location>
        <begin position="308"/>
        <end position="327"/>
    </location>
</feature>
<dbReference type="InterPro" id="IPR002048">
    <property type="entry name" value="EF_hand_dom"/>
</dbReference>
<dbReference type="PANTHER" id="PTHR23347:SF6">
    <property type="entry name" value="FI17904P1"/>
    <property type="match status" value="1"/>
</dbReference>
<dbReference type="Gene3D" id="1.10.238.10">
    <property type="entry name" value="EF-hand"/>
    <property type="match status" value="1"/>
</dbReference>
<evidence type="ECO:0000256" key="1">
    <source>
        <dbReference type="ARBA" id="ARBA00022837"/>
    </source>
</evidence>
<dbReference type="PANTHER" id="PTHR23347">
    <property type="entry name" value="COLORECTAL MUTANT CANCER PROTEIN MCC PROTEIN -RELATED"/>
    <property type="match status" value="1"/>
</dbReference>
<accession>A0A8S1BP79</accession>
<dbReference type="Proteomes" id="UP000494165">
    <property type="component" value="Unassembled WGS sequence"/>
</dbReference>
<dbReference type="Pfam" id="PF10506">
    <property type="entry name" value="USHBP1_PDZ-bd"/>
    <property type="match status" value="1"/>
</dbReference>
<keyword evidence="6" id="KW-1185">Reference proteome</keyword>
<dbReference type="Pfam" id="PF13499">
    <property type="entry name" value="EF-hand_7"/>
    <property type="match status" value="1"/>
</dbReference>
<gene>
    <name evidence="5" type="ORF">CLODIP_2_CD11373</name>
</gene>
<evidence type="ECO:0000256" key="2">
    <source>
        <dbReference type="SAM" id="Coils"/>
    </source>
</evidence>
<dbReference type="InterPro" id="IPR040171">
    <property type="entry name" value="USBP1-like"/>
</dbReference>
<evidence type="ECO:0000313" key="6">
    <source>
        <dbReference type="Proteomes" id="UP000494165"/>
    </source>
</evidence>
<dbReference type="InterPro" id="IPR019536">
    <property type="entry name" value="USHBP1_PDZ-bd"/>
</dbReference>
<dbReference type="GO" id="GO:0005509">
    <property type="term" value="F:calcium ion binding"/>
    <property type="evidence" value="ECO:0007669"/>
    <property type="project" value="InterPro"/>
</dbReference>
<protein>
    <recommendedName>
        <fullName evidence="4">EF-hand domain-containing protein</fullName>
    </recommendedName>
</protein>
<evidence type="ECO:0000313" key="5">
    <source>
        <dbReference type="EMBL" id="CAB3361232.1"/>
    </source>
</evidence>
<dbReference type="PROSITE" id="PS00018">
    <property type="entry name" value="EF_HAND_1"/>
    <property type="match status" value="1"/>
</dbReference>
<feature type="compositionally biased region" description="Low complexity" evidence="3">
    <location>
        <begin position="407"/>
        <end position="422"/>
    </location>
</feature>
<keyword evidence="2" id="KW-0175">Coiled coil</keyword>